<evidence type="ECO:0000256" key="3">
    <source>
        <dbReference type="SAM" id="SignalP"/>
    </source>
</evidence>
<reference evidence="4 5" key="1">
    <citation type="submission" date="2022-05" db="EMBL/GenBank/DDBJ databases">
        <title>A multi-omics perspective on studying reproductive biology in Daphnia sinensis.</title>
        <authorList>
            <person name="Jia J."/>
        </authorList>
    </citation>
    <scope>NUCLEOTIDE SEQUENCE [LARGE SCALE GENOMIC DNA]</scope>
    <source>
        <strain evidence="4 5">WSL</strain>
    </source>
</reference>
<dbReference type="Proteomes" id="UP000820818">
    <property type="component" value="Linkage Group LG8"/>
</dbReference>
<keyword evidence="2" id="KW-1133">Transmembrane helix</keyword>
<evidence type="ECO:0000256" key="2">
    <source>
        <dbReference type="SAM" id="Phobius"/>
    </source>
</evidence>
<accession>A0AAD5L0S2</accession>
<dbReference type="EMBL" id="WJBH02000008">
    <property type="protein sequence ID" value="KAI9553856.1"/>
    <property type="molecule type" value="Genomic_DNA"/>
</dbReference>
<feature type="transmembrane region" description="Helical" evidence="2">
    <location>
        <begin position="194"/>
        <end position="215"/>
    </location>
</feature>
<feature type="signal peptide" evidence="3">
    <location>
        <begin position="1"/>
        <end position="21"/>
    </location>
</feature>
<comment type="caution">
    <text evidence="4">The sequence shown here is derived from an EMBL/GenBank/DDBJ whole genome shotgun (WGS) entry which is preliminary data.</text>
</comment>
<evidence type="ECO:0000313" key="4">
    <source>
        <dbReference type="EMBL" id="KAI9553856.1"/>
    </source>
</evidence>
<evidence type="ECO:0000256" key="1">
    <source>
        <dbReference type="SAM" id="MobiDB-lite"/>
    </source>
</evidence>
<gene>
    <name evidence="4" type="ORF">GHT06_019126</name>
</gene>
<feature type="region of interest" description="Disordered" evidence="1">
    <location>
        <begin position="250"/>
        <end position="317"/>
    </location>
</feature>
<keyword evidence="3" id="KW-0732">Signal</keyword>
<feature type="compositionally biased region" description="Polar residues" evidence="1">
    <location>
        <begin position="45"/>
        <end position="54"/>
    </location>
</feature>
<organism evidence="4 5">
    <name type="scientific">Daphnia sinensis</name>
    <dbReference type="NCBI Taxonomy" id="1820382"/>
    <lineage>
        <taxon>Eukaryota</taxon>
        <taxon>Metazoa</taxon>
        <taxon>Ecdysozoa</taxon>
        <taxon>Arthropoda</taxon>
        <taxon>Crustacea</taxon>
        <taxon>Branchiopoda</taxon>
        <taxon>Diplostraca</taxon>
        <taxon>Cladocera</taxon>
        <taxon>Anomopoda</taxon>
        <taxon>Daphniidae</taxon>
        <taxon>Daphnia</taxon>
        <taxon>Daphnia similis group</taxon>
    </lineage>
</organism>
<keyword evidence="5" id="KW-1185">Reference proteome</keyword>
<protein>
    <recommendedName>
        <fullName evidence="6">EB domain-containing protein</fullName>
    </recommendedName>
</protein>
<keyword evidence="2" id="KW-0472">Membrane</keyword>
<feature type="region of interest" description="Disordered" evidence="1">
    <location>
        <begin position="33"/>
        <end position="54"/>
    </location>
</feature>
<keyword evidence="2" id="KW-0812">Transmembrane</keyword>
<feature type="chain" id="PRO_5042099973" description="EB domain-containing protein" evidence="3">
    <location>
        <begin position="22"/>
        <end position="338"/>
    </location>
</feature>
<feature type="compositionally biased region" description="Polar residues" evidence="1">
    <location>
        <begin position="292"/>
        <end position="312"/>
    </location>
</feature>
<dbReference type="AlphaFoldDB" id="A0AAD5L0S2"/>
<evidence type="ECO:0008006" key="6">
    <source>
        <dbReference type="Google" id="ProtNLM"/>
    </source>
</evidence>
<evidence type="ECO:0000313" key="5">
    <source>
        <dbReference type="Proteomes" id="UP000820818"/>
    </source>
</evidence>
<name>A0AAD5L0S2_9CRUS</name>
<sequence>MICRRWLIVLAVALASHSSRGLIHPKSVSNLYSSSDNNRSHNDDGTANSRSLTSDTEAEALALHSATADNAIQPPDQRWIKPSPKALRLGDKCSQTEDCSLVTHSHCDTEKGGVCACPPQHPVDGGTLCTQGRQLNDSCTFNGQCVESDRNMECRDHVCQCAYDFKATFYMGGNIVCTSTSVSDEMGTYINPTMIGALSGLILMFIIMCVVLRLFSKARWRENRTIFNTPNPRLANASLLKEVTSKQQVAGSRRSSLAKSGSRQSSLISIPHAQLDAPGTSRRPSLTRYGPNVTTATIATSTNDGGNSSAFGQPSEKEKLLDQHQICVQVDEQAISSV</sequence>
<feature type="compositionally biased region" description="Polar residues" evidence="1">
    <location>
        <begin position="250"/>
        <end position="268"/>
    </location>
</feature>
<proteinExistence type="predicted"/>